<evidence type="ECO:0000256" key="3">
    <source>
        <dbReference type="ARBA" id="ARBA00010010"/>
    </source>
</evidence>
<evidence type="ECO:0000256" key="1">
    <source>
        <dbReference type="ARBA" id="ARBA00004123"/>
    </source>
</evidence>
<evidence type="ECO:0000256" key="6">
    <source>
        <dbReference type="ARBA" id="ARBA00022902"/>
    </source>
</evidence>
<proteinExistence type="inferred from homology"/>
<dbReference type="PANTHER" id="PTHR31520">
    <property type="entry name" value="VEXIN"/>
    <property type="match status" value="1"/>
</dbReference>
<evidence type="ECO:0000256" key="5">
    <source>
        <dbReference type="ARBA" id="ARBA00022475"/>
    </source>
</evidence>
<keyword evidence="8" id="KW-0539">Nucleus</keyword>
<dbReference type="GO" id="GO:0005886">
    <property type="term" value="C:plasma membrane"/>
    <property type="evidence" value="ECO:0007669"/>
    <property type="project" value="UniProtKB-SubCell"/>
</dbReference>
<keyword evidence="7" id="KW-0472">Membrane</keyword>
<dbReference type="CTD" id="426416"/>
<dbReference type="GO" id="GO:0030182">
    <property type="term" value="P:neuron differentiation"/>
    <property type="evidence" value="ECO:0000318"/>
    <property type="project" value="GO_Central"/>
</dbReference>
<keyword evidence="5" id="KW-1003">Cell membrane</keyword>
<accession>A0A8V0XHD5</accession>
<evidence type="ECO:0000256" key="7">
    <source>
        <dbReference type="ARBA" id="ARBA00023136"/>
    </source>
</evidence>
<keyword evidence="10" id="KW-1185">Reference proteome</keyword>
<reference evidence="9" key="1">
    <citation type="submission" date="2020-11" db="EMBL/GenBank/DDBJ databases">
        <title>Gallus gallus (Chicken) genome, bGalGal1, GRCg7b, maternal haplotype autosomes + Z &amp; W.</title>
        <authorList>
            <person name="Warren W."/>
            <person name="Formenti G."/>
            <person name="Fedrigo O."/>
            <person name="Haase B."/>
            <person name="Mountcastle J."/>
            <person name="Balacco J."/>
            <person name="Tracey A."/>
            <person name="Schneider V."/>
            <person name="Okimoto R."/>
            <person name="Cheng H."/>
            <person name="Hawken R."/>
            <person name="Howe K."/>
            <person name="Jarvis E.D."/>
        </authorList>
    </citation>
    <scope>NUCLEOTIDE SEQUENCE [LARGE SCALE GENOMIC DNA]</scope>
    <source>
        <strain evidence="9">Broiler</strain>
    </source>
</reference>
<gene>
    <name evidence="9" type="primary">C2H8ORF46</name>
</gene>
<evidence type="ECO:0000256" key="4">
    <source>
        <dbReference type="ARBA" id="ARBA00015328"/>
    </source>
</evidence>
<comment type="similarity">
    <text evidence="3">Belongs to the vexin family.</text>
</comment>
<dbReference type="OMA" id="DRWDTGD"/>
<dbReference type="OrthoDB" id="5340910at2759"/>
<organism evidence="9 10">
    <name type="scientific">Gallus gallus</name>
    <name type="common">Chicken</name>
    <dbReference type="NCBI Taxonomy" id="9031"/>
    <lineage>
        <taxon>Eukaryota</taxon>
        <taxon>Metazoa</taxon>
        <taxon>Chordata</taxon>
        <taxon>Craniata</taxon>
        <taxon>Vertebrata</taxon>
        <taxon>Euteleostomi</taxon>
        <taxon>Archelosauria</taxon>
        <taxon>Archosauria</taxon>
        <taxon>Dinosauria</taxon>
        <taxon>Saurischia</taxon>
        <taxon>Theropoda</taxon>
        <taxon>Coelurosauria</taxon>
        <taxon>Aves</taxon>
        <taxon>Neognathae</taxon>
        <taxon>Galloanserae</taxon>
        <taxon>Galliformes</taxon>
        <taxon>Phasianidae</taxon>
        <taxon>Phasianinae</taxon>
        <taxon>Gallus</taxon>
    </lineage>
</organism>
<reference evidence="9" key="3">
    <citation type="submission" date="2025-09" db="UniProtKB">
        <authorList>
            <consortium name="Ensembl"/>
        </authorList>
    </citation>
    <scope>IDENTIFICATION</scope>
    <source>
        <strain evidence="9">broiler</strain>
    </source>
</reference>
<evidence type="ECO:0000313" key="9">
    <source>
        <dbReference type="Ensembl" id="ENSGALP00010004095.1"/>
    </source>
</evidence>
<dbReference type="RefSeq" id="XP_004939943.3">
    <property type="nucleotide sequence ID" value="XM_004939886.5"/>
</dbReference>
<dbReference type="SMR" id="A0A8V0XHD5"/>
<dbReference type="GeneTree" id="ENSGT00390000010499"/>
<dbReference type="Ensembl" id="ENSGALT00010006690.1">
    <property type="protein sequence ID" value="ENSGALP00010004095.1"/>
    <property type="gene ID" value="ENSGALG00010002890.1"/>
</dbReference>
<dbReference type="KEGG" id="gga:426416"/>
<sequence>MHQIYSCSDENLEVFTTVISSKSCSPARRRAKSAHHILTKSVVAVSDCQPHRPDKLQPHHGDLLQVLYREEEVHSLGHVRGGQQGPCSPKHVGITERETTKPCNHRSNGKPLPPSSLALPITAKPALTGSTMDDHPLAEDRRQRLRKMAEYDLTMTPGAEASLPLTGGSLYGTPSLLRKMWMKHKKKSEYLGATNSAFEAD</sequence>
<dbReference type="AlphaFoldDB" id="A0A8V0XHD5"/>
<keyword evidence="6" id="KW-0524">Neurogenesis</keyword>
<evidence type="ECO:0000313" key="10">
    <source>
        <dbReference type="Proteomes" id="UP000000539"/>
    </source>
</evidence>
<protein>
    <recommendedName>
        <fullName evidence="4">Vexin</fullName>
    </recommendedName>
</protein>
<dbReference type="GO" id="GO:0005634">
    <property type="term" value="C:nucleus"/>
    <property type="evidence" value="ECO:0007669"/>
    <property type="project" value="UniProtKB-SubCell"/>
</dbReference>
<name>A0A8V0XHD5_CHICK</name>
<dbReference type="Proteomes" id="UP000000539">
    <property type="component" value="Chromosome 2"/>
</dbReference>
<evidence type="ECO:0000256" key="2">
    <source>
        <dbReference type="ARBA" id="ARBA00004236"/>
    </source>
</evidence>
<dbReference type="InterPro" id="IPR040470">
    <property type="entry name" value="Vexin"/>
</dbReference>
<dbReference type="GlyGen" id="A0A8V0XHD5">
    <property type="glycosylation" value="1 site"/>
</dbReference>
<comment type="subcellular location">
    <subcellularLocation>
        <location evidence="2">Cell membrane</location>
    </subcellularLocation>
    <subcellularLocation>
        <location evidence="1">Nucleus</location>
    </subcellularLocation>
</comment>
<evidence type="ECO:0000256" key="8">
    <source>
        <dbReference type="ARBA" id="ARBA00023242"/>
    </source>
</evidence>
<reference evidence="9" key="2">
    <citation type="submission" date="2025-08" db="UniProtKB">
        <authorList>
            <consortium name="Ensembl"/>
        </authorList>
    </citation>
    <scope>IDENTIFICATION</scope>
    <source>
        <strain evidence="9">broiler</strain>
    </source>
</reference>
<dbReference type="PANTHER" id="PTHR31520:SF1">
    <property type="entry name" value="VEXIN"/>
    <property type="match status" value="1"/>
</dbReference>
<dbReference type="GeneID" id="426416"/>